<dbReference type="PANTHER" id="PTHR34215">
    <property type="entry name" value="BLL0784 PROTEIN"/>
    <property type="match status" value="1"/>
</dbReference>
<comment type="caution">
    <text evidence="2">The sequence shown here is derived from an EMBL/GenBank/DDBJ whole genome shotgun (WGS) entry which is preliminary data.</text>
</comment>
<gene>
    <name evidence="2" type="ORF">A9Q02_00525</name>
</gene>
<dbReference type="CDD" id="cd00279">
    <property type="entry name" value="YlxR"/>
    <property type="match status" value="1"/>
</dbReference>
<dbReference type="SUPFAM" id="SSF64376">
    <property type="entry name" value="YlxR-like"/>
    <property type="match status" value="1"/>
</dbReference>
<protein>
    <recommendedName>
        <fullName evidence="1">YlxR domain-containing protein</fullName>
    </recommendedName>
</protein>
<dbReference type="InterPro" id="IPR035931">
    <property type="entry name" value="YlxR-like_sf"/>
</dbReference>
<evidence type="ECO:0000259" key="1">
    <source>
        <dbReference type="Pfam" id="PF04296"/>
    </source>
</evidence>
<name>A0A2H3KNF5_9CHLR</name>
<reference evidence="2 3" key="1">
    <citation type="submission" date="2016-05" db="EMBL/GenBank/DDBJ databases">
        <authorList>
            <person name="Lavstsen T."/>
            <person name="Jespersen J.S."/>
        </authorList>
    </citation>
    <scope>NUCLEOTIDE SEQUENCE [LARGE SCALE GENOMIC DNA]</scope>
    <source>
        <strain evidence="2 3">B7-9</strain>
    </source>
</reference>
<dbReference type="PANTHER" id="PTHR34215:SF1">
    <property type="entry name" value="YLXR DOMAIN-CONTAINING PROTEIN"/>
    <property type="match status" value="1"/>
</dbReference>
<dbReference type="InterPro" id="IPR007393">
    <property type="entry name" value="YlxR_dom"/>
</dbReference>
<dbReference type="Pfam" id="PF04296">
    <property type="entry name" value="YlxR"/>
    <property type="match status" value="1"/>
</dbReference>
<dbReference type="AlphaFoldDB" id="A0A2H3KNF5"/>
<sequence length="101" mass="11255">MAHPSGLRKTRPVPQRTCVACRRTDAKQGLVRVVRNAEGQVVVDPTGRLNGRGAYLCPEITCWEVALKRHHLERALRVASIEPDVSALLLAYVRDLETTKI</sequence>
<dbReference type="InterPro" id="IPR037465">
    <property type="entry name" value="YlxR"/>
</dbReference>
<evidence type="ECO:0000313" key="3">
    <source>
        <dbReference type="Proteomes" id="UP000220922"/>
    </source>
</evidence>
<dbReference type="RefSeq" id="WP_097651503.1">
    <property type="nucleotide sequence ID" value="NZ_LYXE01000063.1"/>
</dbReference>
<feature type="domain" description="YlxR" evidence="1">
    <location>
        <begin position="16"/>
        <end position="86"/>
    </location>
</feature>
<dbReference type="Gene3D" id="3.30.1230.10">
    <property type="entry name" value="YlxR-like"/>
    <property type="match status" value="1"/>
</dbReference>
<dbReference type="OrthoDB" id="9813251at2"/>
<dbReference type="NCBIfam" id="NF047356">
    <property type="entry name" value="RNA_bind_RnpM"/>
    <property type="match status" value="1"/>
</dbReference>
<accession>A0A2H3KNF5</accession>
<organism evidence="2 3">
    <name type="scientific">Candidatus Chloroploca asiatica</name>
    <dbReference type="NCBI Taxonomy" id="1506545"/>
    <lineage>
        <taxon>Bacteria</taxon>
        <taxon>Bacillati</taxon>
        <taxon>Chloroflexota</taxon>
        <taxon>Chloroflexia</taxon>
        <taxon>Chloroflexales</taxon>
        <taxon>Chloroflexineae</taxon>
        <taxon>Oscillochloridaceae</taxon>
        <taxon>Candidatus Chloroploca</taxon>
    </lineage>
</organism>
<evidence type="ECO:0000313" key="2">
    <source>
        <dbReference type="EMBL" id="PDV99738.1"/>
    </source>
</evidence>
<dbReference type="Proteomes" id="UP000220922">
    <property type="component" value="Unassembled WGS sequence"/>
</dbReference>
<dbReference type="EMBL" id="LYXE01000063">
    <property type="protein sequence ID" value="PDV99738.1"/>
    <property type="molecule type" value="Genomic_DNA"/>
</dbReference>
<keyword evidence="3" id="KW-1185">Reference proteome</keyword>
<proteinExistence type="predicted"/>